<name>A0A2X2CRT0_PSELU</name>
<dbReference type="InterPro" id="IPR006311">
    <property type="entry name" value="TAT_signal"/>
</dbReference>
<evidence type="ECO:0000313" key="3">
    <source>
        <dbReference type="Proteomes" id="UP000250443"/>
    </source>
</evidence>
<dbReference type="EMBL" id="UAUF01000013">
    <property type="protein sequence ID" value="SPZ09904.1"/>
    <property type="molecule type" value="Genomic_DNA"/>
</dbReference>
<dbReference type="InterPro" id="IPR023210">
    <property type="entry name" value="NADP_OxRdtase_dom"/>
</dbReference>
<dbReference type="Proteomes" id="UP000250443">
    <property type="component" value="Unassembled WGS sequence"/>
</dbReference>
<dbReference type="Gene3D" id="3.20.20.100">
    <property type="entry name" value="NADP-dependent oxidoreductase domain"/>
    <property type="match status" value="1"/>
</dbReference>
<keyword evidence="2" id="KW-0560">Oxidoreductase</keyword>
<dbReference type="CDD" id="cd19095">
    <property type="entry name" value="AKR_PA4992-like"/>
    <property type="match status" value="1"/>
</dbReference>
<dbReference type="PANTHER" id="PTHR43312:SF1">
    <property type="entry name" value="NADP-DEPENDENT OXIDOREDUCTASE DOMAIN-CONTAINING PROTEIN"/>
    <property type="match status" value="1"/>
</dbReference>
<reference evidence="2 3" key="1">
    <citation type="submission" date="2018-06" db="EMBL/GenBank/DDBJ databases">
        <authorList>
            <consortium name="Pathogen Informatics"/>
            <person name="Doyle S."/>
        </authorList>
    </citation>
    <scope>NUCLEOTIDE SEQUENCE [LARGE SCALE GENOMIC DNA]</scope>
    <source>
        <strain evidence="2 3">NCTC11842</strain>
    </source>
</reference>
<dbReference type="GO" id="GO:0016491">
    <property type="term" value="F:oxidoreductase activity"/>
    <property type="evidence" value="ECO:0007669"/>
    <property type="project" value="UniProtKB-KW"/>
</dbReference>
<sequence length="303" mass="33389">MTTRRRFMQYSLCASSALLLEAMLPRLVLAQAGMLRRQIPSTGEQLPVIGLGTADSFNVESTPQALKPLADVLDRLFQAGGTVIDTAPSYEKSQGVIGTLLAQQGRAEKAFLATKVEGRESSIEEIQQEMADLKGAPIDLLQVHSMINYKTLLPLLREMKQQKMIRYVGITHHSEMAQDQMMDLVASEPMDFIQINLNPQDTKAEEKLLPLCQDKGVAVMINRPFLDGRLFNQVAGKQLPAFASDIGCASWAQLMIKYSISHPAVTCIIPATSNPAHMAENALAGTGELPDESMRKRIAEYFQ</sequence>
<dbReference type="SUPFAM" id="SSF51430">
    <property type="entry name" value="NAD(P)-linked oxidoreductase"/>
    <property type="match status" value="1"/>
</dbReference>
<organism evidence="2 3">
    <name type="scientific">Pseudomonas luteola</name>
    <dbReference type="NCBI Taxonomy" id="47886"/>
    <lineage>
        <taxon>Bacteria</taxon>
        <taxon>Pseudomonadati</taxon>
        <taxon>Pseudomonadota</taxon>
        <taxon>Gammaproteobacteria</taxon>
        <taxon>Pseudomonadales</taxon>
        <taxon>Pseudomonadaceae</taxon>
        <taxon>Pseudomonas</taxon>
    </lineage>
</organism>
<dbReference type="Pfam" id="PF00248">
    <property type="entry name" value="Aldo_ket_red"/>
    <property type="match status" value="1"/>
</dbReference>
<dbReference type="PANTHER" id="PTHR43312">
    <property type="entry name" value="D-THREO-ALDOSE 1-DEHYDROGENASE"/>
    <property type="match status" value="1"/>
</dbReference>
<dbReference type="PROSITE" id="PS51318">
    <property type="entry name" value="TAT"/>
    <property type="match status" value="1"/>
</dbReference>
<evidence type="ECO:0000259" key="1">
    <source>
        <dbReference type="Pfam" id="PF00248"/>
    </source>
</evidence>
<dbReference type="EC" id="1.1.1.-" evidence="2"/>
<dbReference type="InterPro" id="IPR036812">
    <property type="entry name" value="NAD(P)_OxRdtase_dom_sf"/>
</dbReference>
<gene>
    <name evidence="2" type="primary">yhdN_3</name>
    <name evidence="2" type="ORF">NCTC11842_03489</name>
</gene>
<feature type="domain" description="NADP-dependent oxidoreductase" evidence="1">
    <location>
        <begin position="49"/>
        <end position="295"/>
    </location>
</feature>
<protein>
    <submittedName>
        <fullName evidence="2">Aldo/keto reductase</fullName>
        <ecNumber evidence="2">1.1.1.-</ecNumber>
    </submittedName>
</protein>
<evidence type="ECO:0000313" key="2">
    <source>
        <dbReference type="EMBL" id="SPZ09904.1"/>
    </source>
</evidence>
<proteinExistence type="predicted"/>
<accession>A0A2X2CRT0</accession>
<dbReference type="InterPro" id="IPR053135">
    <property type="entry name" value="AKR2_Oxidoreductase"/>
</dbReference>
<dbReference type="AlphaFoldDB" id="A0A2X2CRT0"/>
<dbReference type="RefSeq" id="WP_010797444.1">
    <property type="nucleotide sequence ID" value="NZ_CP069262.1"/>
</dbReference>